<accession>A0ABY4L3W1</accession>
<organism evidence="1 2">
    <name type="scientific">Thermobifida alba</name>
    <name type="common">Thermomonospora alba</name>
    <dbReference type="NCBI Taxonomy" id="53522"/>
    <lineage>
        <taxon>Bacteria</taxon>
        <taxon>Bacillati</taxon>
        <taxon>Actinomycetota</taxon>
        <taxon>Actinomycetes</taxon>
        <taxon>Streptosporangiales</taxon>
        <taxon>Nocardiopsidaceae</taxon>
        <taxon>Thermobifida</taxon>
    </lineage>
</organism>
<keyword evidence="2" id="KW-1185">Reference proteome</keyword>
<evidence type="ECO:0000313" key="1">
    <source>
        <dbReference type="EMBL" id="UPT22044.1"/>
    </source>
</evidence>
<evidence type="ECO:0008006" key="3">
    <source>
        <dbReference type="Google" id="ProtNLM"/>
    </source>
</evidence>
<sequence length="62" mass="6842">MFERFGVLGDRLLSLVVPRARAAAVSCWYEYAPISSPCIRRYCCTGSGIPGGLYCTPWAYCS</sequence>
<proteinExistence type="predicted"/>
<gene>
    <name evidence="1" type="ORF">FOF52_14625</name>
</gene>
<evidence type="ECO:0000313" key="2">
    <source>
        <dbReference type="Proteomes" id="UP000832041"/>
    </source>
</evidence>
<dbReference type="EMBL" id="CP051627">
    <property type="protein sequence ID" value="UPT22044.1"/>
    <property type="molecule type" value="Genomic_DNA"/>
</dbReference>
<dbReference type="RefSeq" id="WP_248590526.1">
    <property type="nucleotide sequence ID" value="NZ_BAABEB010000005.1"/>
</dbReference>
<dbReference type="Proteomes" id="UP000832041">
    <property type="component" value="Chromosome"/>
</dbReference>
<reference evidence="1 2" key="1">
    <citation type="submission" date="2020-04" db="EMBL/GenBank/DDBJ databases">
        <title>Thermobifida alba genome sequencing and assembly.</title>
        <authorList>
            <person name="Luzics S."/>
            <person name="Horvath B."/>
            <person name="Nagy I."/>
            <person name="Toth A."/>
            <person name="Nagy I."/>
            <person name="Kukolya J."/>
        </authorList>
    </citation>
    <scope>NUCLEOTIDE SEQUENCE [LARGE SCALE GENOMIC DNA]</scope>
    <source>
        <strain evidence="1 2">DSM 43795</strain>
    </source>
</reference>
<name>A0ABY4L3W1_THEAE</name>
<protein>
    <recommendedName>
        <fullName evidence="3">Secreted protein</fullName>
    </recommendedName>
</protein>